<gene>
    <name evidence="1" type="primary">mobC</name>
    <name evidence="1" type="ORF">PNW85_08220</name>
</gene>
<evidence type="ECO:0000313" key="1">
    <source>
        <dbReference type="EMBL" id="MDB8686659.1"/>
    </source>
</evidence>
<evidence type="ECO:0000313" key="2">
    <source>
        <dbReference type="Proteomes" id="UP001212160"/>
    </source>
</evidence>
<protein>
    <submittedName>
        <fullName evidence="1">Plasmid mobilization relaxosome protein MobC</fullName>
    </submittedName>
</protein>
<dbReference type="Pfam" id="PF21983">
    <property type="entry name" value="NikA-like"/>
    <property type="match status" value="1"/>
</dbReference>
<accession>A0AAW6DF16</accession>
<organism evidence="1 2">
    <name type="scientific">Mediterraneibacter gnavus</name>
    <name type="common">Ruminococcus gnavus</name>
    <dbReference type="NCBI Taxonomy" id="33038"/>
    <lineage>
        <taxon>Bacteria</taxon>
        <taxon>Bacillati</taxon>
        <taxon>Bacillota</taxon>
        <taxon>Clostridia</taxon>
        <taxon>Lachnospirales</taxon>
        <taxon>Lachnospiraceae</taxon>
        <taxon>Mediterraneibacter</taxon>
    </lineage>
</organism>
<dbReference type="Proteomes" id="UP001212160">
    <property type="component" value="Unassembled WGS sequence"/>
</dbReference>
<dbReference type="AlphaFoldDB" id="A0AAW6DF16"/>
<dbReference type="InterPro" id="IPR053842">
    <property type="entry name" value="NikA-like"/>
</dbReference>
<sequence>MRKRNHVVPIRLNAREMKHLEEQVTASGLNREEYLRTLILGAEVRAKPCTHHTDLLRKIAGLCNNANQLAHVANATGTVSQESVNEMLRISKNIWEEVKEMW</sequence>
<proteinExistence type="predicted"/>
<reference evidence="1" key="1">
    <citation type="submission" date="2023-01" db="EMBL/GenBank/DDBJ databases">
        <title>Human gut microbiome strain richness.</title>
        <authorList>
            <person name="Chen-Liaw A."/>
        </authorList>
    </citation>
    <scope>NUCLEOTIDE SEQUENCE</scope>
    <source>
        <strain evidence="1">RTP21484st1_H11_RTP21484_190118</strain>
    </source>
</reference>
<dbReference type="EMBL" id="JAQMLA010000019">
    <property type="protein sequence ID" value="MDB8686659.1"/>
    <property type="molecule type" value="Genomic_DNA"/>
</dbReference>
<comment type="caution">
    <text evidence="1">The sequence shown here is derived from an EMBL/GenBank/DDBJ whole genome shotgun (WGS) entry which is preliminary data.</text>
</comment>
<dbReference type="RefSeq" id="WP_272107742.1">
    <property type="nucleotide sequence ID" value="NZ_JAQMLA010000019.1"/>
</dbReference>
<name>A0AAW6DF16_MEDGN</name>